<gene>
    <name evidence="1" type="ORF">LARSCL_LOCUS221</name>
</gene>
<dbReference type="AlphaFoldDB" id="A0AAV1YR35"/>
<comment type="caution">
    <text evidence="1">The sequence shown here is derived from an EMBL/GenBank/DDBJ whole genome shotgun (WGS) entry which is preliminary data.</text>
</comment>
<evidence type="ECO:0000313" key="2">
    <source>
        <dbReference type="Proteomes" id="UP001497382"/>
    </source>
</evidence>
<dbReference type="InterPro" id="IPR035940">
    <property type="entry name" value="CAP_sf"/>
</dbReference>
<dbReference type="Proteomes" id="UP001497382">
    <property type="component" value="Unassembled WGS sequence"/>
</dbReference>
<reference evidence="1 2" key="1">
    <citation type="submission" date="2024-04" db="EMBL/GenBank/DDBJ databases">
        <authorList>
            <person name="Rising A."/>
            <person name="Reimegard J."/>
            <person name="Sonavane S."/>
            <person name="Akerstrom W."/>
            <person name="Nylinder S."/>
            <person name="Hedman E."/>
            <person name="Kallberg Y."/>
        </authorList>
    </citation>
    <scope>NUCLEOTIDE SEQUENCE [LARGE SCALE GENOMIC DNA]</scope>
</reference>
<protein>
    <submittedName>
        <fullName evidence="1">Uncharacterized protein</fullName>
    </submittedName>
</protein>
<organism evidence="1 2">
    <name type="scientific">Larinioides sclopetarius</name>
    <dbReference type="NCBI Taxonomy" id="280406"/>
    <lineage>
        <taxon>Eukaryota</taxon>
        <taxon>Metazoa</taxon>
        <taxon>Ecdysozoa</taxon>
        <taxon>Arthropoda</taxon>
        <taxon>Chelicerata</taxon>
        <taxon>Arachnida</taxon>
        <taxon>Araneae</taxon>
        <taxon>Araneomorphae</taxon>
        <taxon>Entelegynae</taxon>
        <taxon>Araneoidea</taxon>
        <taxon>Araneidae</taxon>
        <taxon>Larinioides</taxon>
    </lineage>
</organism>
<sequence>VISADTWKVGCGKVIIEDDNSHFKTLIVCNYGPEANLNVTYPYKHGQACSDCPLDTCCGESCKEFRISSKYQGLCKSDGLLTCGLSSAGESPTSESTTENFQFVICGLSTIRNSPTMESTPETSTDDFQFSLCRWPSTDESAASGLTPETNIAFPSFRPPHLGYPDLGWFNTHYEDLRK</sequence>
<evidence type="ECO:0000313" key="1">
    <source>
        <dbReference type="EMBL" id="CAL1261140.1"/>
    </source>
</evidence>
<feature type="non-terminal residue" evidence="1">
    <location>
        <position position="1"/>
    </location>
</feature>
<keyword evidence="2" id="KW-1185">Reference proteome</keyword>
<dbReference type="SUPFAM" id="SSF55797">
    <property type="entry name" value="PR-1-like"/>
    <property type="match status" value="1"/>
</dbReference>
<dbReference type="EMBL" id="CAXIEN010000001">
    <property type="protein sequence ID" value="CAL1261140.1"/>
    <property type="molecule type" value="Genomic_DNA"/>
</dbReference>
<name>A0AAV1YR35_9ARAC</name>
<proteinExistence type="predicted"/>
<accession>A0AAV1YR35</accession>
<dbReference type="Gene3D" id="3.40.33.10">
    <property type="entry name" value="CAP"/>
    <property type="match status" value="1"/>
</dbReference>